<dbReference type="InterPro" id="IPR008257">
    <property type="entry name" value="Pept_M19"/>
</dbReference>
<dbReference type="EMBL" id="ALNZ01000021">
    <property type="protein sequence ID" value="EKV57445.1"/>
    <property type="molecule type" value="Genomic_DNA"/>
</dbReference>
<protein>
    <submittedName>
        <fullName evidence="1">Membrane dipeptidase</fullName>
    </submittedName>
</protein>
<sequence>MMIIVIKINQLKRRRINMIFDAHSDIWTDVAVKTLKGENNIIKKYHYENMIKGKIGGAIFVIWTEPKNYNRALERVREIQYSINKELEYINDIILIAKNYNDIINAQKENKLYIFIGFEGLISIDDNIDLIDEFYEYGARHASLTWNEENKLATGVRGNSSRGLTDLGKKAVKKMQDIGMIVDVSHLNDKSFFNVMDITSCPVIASHSNSRALCNSMRNLTDEQLKAIRDVNGVIGFNSYKGFIDENKEKQNIDRGIDHIKYIADKIGIDHVGLGFDYNEYFEDEDAPYIKGLENASKSYDIIIKLKEAGFNNEEIEKIEYKNFHRIIKEVVK</sequence>
<dbReference type="Proteomes" id="UP000011663">
    <property type="component" value="Unassembled WGS sequence"/>
</dbReference>
<reference evidence="1 2" key="1">
    <citation type="submission" date="2012-07" db="EMBL/GenBank/DDBJ databases">
        <title>Genome sequence of Brachyspira sp. 30446, isolated from a pig with mucohaemorrhagic colitis.</title>
        <authorList>
            <person name="Rubin J.E."/>
            <person name="Fernando C."/>
            <person name="Harding J.C.S."/>
            <person name="Hill J.E."/>
        </authorList>
    </citation>
    <scope>NUCLEOTIDE SEQUENCE [LARGE SCALE GENOMIC DNA]</scope>
    <source>
        <strain evidence="1 2">30446</strain>
    </source>
</reference>
<dbReference type="AlphaFoldDB" id="A0A2U4EWM2"/>
<dbReference type="InterPro" id="IPR032466">
    <property type="entry name" value="Metal_Hydrolase"/>
</dbReference>
<dbReference type="PANTHER" id="PTHR10443">
    <property type="entry name" value="MICROSOMAL DIPEPTIDASE"/>
    <property type="match status" value="1"/>
</dbReference>
<dbReference type="Gene3D" id="3.20.20.140">
    <property type="entry name" value="Metal-dependent hydrolases"/>
    <property type="match status" value="1"/>
</dbReference>
<dbReference type="GO" id="GO:0070573">
    <property type="term" value="F:metallodipeptidase activity"/>
    <property type="evidence" value="ECO:0007669"/>
    <property type="project" value="InterPro"/>
</dbReference>
<name>A0A2U4EWM2_9SPIR</name>
<organism evidence="1 2">
    <name type="scientific">Brachyspira hampsonii 30446</name>
    <dbReference type="NCBI Taxonomy" id="1289135"/>
    <lineage>
        <taxon>Bacteria</taxon>
        <taxon>Pseudomonadati</taxon>
        <taxon>Spirochaetota</taxon>
        <taxon>Spirochaetia</taxon>
        <taxon>Brachyspirales</taxon>
        <taxon>Brachyspiraceae</taxon>
        <taxon>Brachyspira</taxon>
    </lineage>
</organism>
<accession>A0A2U4EWM2</accession>
<dbReference type="PANTHER" id="PTHR10443:SF12">
    <property type="entry name" value="DIPEPTIDASE"/>
    <property type="match status" value="1"/>
</dbReference>
<gene>
    <name evidence="1" type="ORF">A966_04831</name>
</gene>
<dbReference type="SUPFAM" id="SSF51556">
    <property type="entry name" value="Metallo-dependent hydrolases"/>
    <property type="match status" value="1"/>
</dbReference>
<comment type="caution">
    <text evidence="1">The sequence shown here is derived from an EMBL/GenBank/DDBJ whole genome shotgun (WGS) entry which is preliminary data.</text>
</comment>
<evidence type="ECO:0000313" key="2">
    <source>
        <dbReference type="Proteomes" id="UP000011663"/>
    </source>
</evidence>
<dbReference type="GO" id="GO:0006508">
    <property type="term" value="P:proteolysis"/>
    <property type="evidence" value="ECO:0007669"/>
    <property type="project" value="InterPro"/>
</dbReference>
<dbReference type="Pfam" id="PF01244">
    <property type="entry name" value="Peptidase_M19"/>
    <property type="match status" value="1"/>
</dbReference>
<evidence type="ECO:0000313" key="1">
    <source>
        <dbReference type="EMBL" id="EKV57445.1"/>
    </source>
</evidence>
<proteinExistence type="predicted"/>
<dbReference type="STRING" id="1289135.A966_04831"/>
<dbReference type="PROSITE" id="PS51365">
    <property type="entry name" value="RENAL_DIPEPTIDASE_2"/>
    <property type="match status" value="1"/>
</dbReference>